<sequence length="110" mass="13038">MTNQDPSWYMTRRKLNSKKDGLERAALSSLRQGNPDEARRYAQEADSLEFCKSSSTRKPENTYRSNTERPRRHKTHPQIGGVVPVKVVRRRRRKVRRPSYIKPEKEKEKN</sequence>
<name>A0A481Z5W7_9VIRU</name>
<feature type="compositionally biased region" description="Basic and acidic residues" evidence="1">
    <location>
        <begin position="34"/>
        <end position="43"/>
    </location>
</feature>
<feature type="compositionally biased region" description="Basic and acidic residues" evidence="1">
    <location>
        <begin position="57"/>
        <end position="69"/>
    </location>
</feature>
<feature type="compositionally biased region" description="Basic residues" evidence="1">
    <location>
        <begin position="87"/>
        <end position="99"/>
    </location>
</feature>
<evidence type="ECO:0000256" key="1">
    <source>
        <dbReference type="SAM" id="MobiDB-lite"/>
    </source>
</evidence>
<accession>A0A481Z5W7</accession>
<protein>
    <submittedName>
        <fullName evidence="2">Uncharacterized protein</fullName>
    </submittedName>
</protein>
<dbReference type="EMBL" id="MK500521">
    <property type="protein sequence ID" value="QBK91293.1"/>
    <property type="molecule type" value="Genomic_DNA"/>
</dbReference>
<organism evidence="2">
    <name type="scientific">Pithovirus LCPAC202</name>
    <dbReference type="NCBI Taxonomy" id="2506592"/>
    <lineage>
        <taxon>Viruses</taxon>
        <taxon>Pithoviruses</taxon>
    </lineage>
</organism>
<feature type="region of interest" description="Disordered" evidence="1">
    <location>
        <begin position="1"/>
        <end position="110"/>
    </location>
</feature>
<proteinExistence type="predicted"/>
<reference evidence="2" key="1">
    <citation type="journal article" date="2019" name="MBio">
        <title>Virus Genomes from Deep Sea Sediments Expand the Ocean Megavirome and Support Independent Origins of Viral Gigantism.</title>
        <authorList>
            <person name="Backstrom D."/>
            <person name="Yutin N."/>
            <person name="Jorgensen S.L."/>
            <person name="Dharamshi J."/>
            <person name="Homa F."/>
            <person name="Zaremba-Niedwiedzka K."/>
            <person name="Spang A."/>
            <person name="Wolf Y.I."/>
            <person name="Koonin E.V."/>
            <person name="Ettema T.J."/>
        </authorList>
    </citation>
    <scope>NUCLEOTIDE SEQUENCE</scope>
</reference>
<evidence type="ECO:0000313" key="2">
    <source>
        <dbReference type="EMBL" id="QBK91293.1"/>
    </source>
</evidence>
<gene>
    <name evidence="2" type="ORF">LCPAC202_02670</name>
</gene>